<evidence type="ECO:0000256" key="5">
    <source>
        <dbReference type="ARBA" id="ARBA00023163"/>
    </source>
</evidence>
<keyword evidence="6" id="KW-0539">Nucleus</keyword>
<evidence type="ECO:0000256" key="6">
    <source>
        <dbReference type="ARBA" id="ARBA00023242"/>
    </source>
</evidence>
<keyword evidence="10" id="KW-1185">Reference proteome</keyword>
<reference evidence="9 10" key="1">
    <citation type="submission" date="2024-07" db="EMBL/GenBank/DDBJ databases">
        <title>Section-level genome sequencing and comparative genomics of Aspergillus sections Usti and Cavernicolus.</title>
        <authorList>
            <consortium name="Lawrence Berkeley National Laboratory"/>
            <person name="Nybo J.L."/>
            <person name="Vesth T.C."/>
            <person name="Theobald S."/>
            <person name="Frisvad J.C."/>
            <person name="Larsen T.O."/>
            <person name="Kjaerboelling I."/>
            <person name="Rothschild-Mancinelli K."/>
            <person name="Lyhne E.K."/>
            <person name="Kogle M.E."/>
            <person name="Barry K."/>
            <person name="Clum A."/>
            <person name="Na H."/>
            <person name="Ledsgaard L."/>
            <person name="Lin J."/>
            <person name="Lipzen A."/>
            <person name="Kuo A."/>
            <person name="Riley R."/>
            <person name="Mondo S."/>
            <person name="Labutti K."/>
            <person name="Haridas S."/>
            <person name="Pangalinan J."/>
            <person name="Salamov A.A."/>
            <person name="Simmons B.A."/>
            <person name="Magnuson J.K."/>
            <person name="Chen J."/>
            <person name="Drula E."/>
            <person name="Henrissat B."/>
            <person name="Wiebenga A."/>
            <person name="Lubbers R.J."/>
            <person name="Gomes A.C."/>
            <person name="Makela M.R."/>
            <person name="Stajich J."/>
            <person name="Grigoriev I.V."/>
            <person name="Mortensen U.H."/>
            <person name="De Vries R.P."/>
            <person name="Baker S.E."/>
            <person name="Andersen M.R."/>
        </authorList>
    </citation>
    <scope>NUCLEOTIDE SEQUENCE [LARGE SCALE GENOMIC DNA]</scope>
    <source>
        <strain evidence="9 10">CBS 123904</strain>
    </source>
</reference>
<dbReference type="SMART" id="SM00066">
    <property type="entry name" value="GAL4"/>
    <property type="match status" value="1"/>
</dbReference>
<dbReference type="InterPro" id="IPR052360">
    <property type="entry name" value="Transcr_Regulatory_Proteins"/>
</dbReference>
<dbReference type="InterPro" id="IPR001138">
    <property type="entry name" value="Zn2Cys6_DnaBD"/>
</dbReference>
<dbReference type="PROSITE" id="PS00463">
    <property type="entry name" value="ZN2_CY6_FUNGAL_1"/>
    <property type="match status" value="1"/>
</dbReference>
<sequence length="593" mass="65189">MLTGRAWGPTGGQQLSRRTRTGCRTCRTRRIKCDEGPGACANCTQTGRKCDGYDVHRIPRGGGRPEPVAADLASTIDTAQPAKLQWPVTSDEGRCLSFFQHRSVPQLVTYCDSALWQRLVLQLCYLDRAVFHAVVALAAVNQTHEITQQATRTSGGGGGKRALLPKKKQWRRDKWYLFALEQSGRSFAVLNKRCMSQDPMFPTIILVCCILFTMCEILHRNVGNAISHVQSGIRILKGMQVQRQPSGLGLTCPSTIEECIVETFLGLQGSSVFYGTRDTLHIDMNLVFEQPYDQYLDRFTSLKHARTVLRPLLHTLFPFIAKCMGASDAHIQATYTTLQRQQGRLLSYFTRFLHLFESFCMDTYAITRLSALYSIHASKIALFPKTHPLPAALAHDCEALIAAAETTMRNFMLRDGQPSSTNSSRFPSPSPSPPTLTTSHEIVPALYIAMVRCPDYGIRCKGIRALRAWSSEEDFMSASLNADILEEGLKVELRGWFSLRGAGGSELPPGVVSFETDESGQDAVAARITYRAAAAGGAGGSGGGDGERGDSGGEHCVLLDLERNEALVDELLAVGNARIWPCVRSLGLLDHVE</sequence>
<feature type="region of interest" description="Disordered" evidence="7">
    <location>
        <begin position="413"/>
        <end position="437"/>
    </location>
</feature>
<name>A0ABR4JZ11_9EURO</name>
<keyword evidence="1" id="KW-0479">Metal-binding</keyword>
<evidence type="ECO:0000259" key="8">
    <source>
        <dbReference type="PROSITE" id="PS50048"/>
    </source>
</evidence>
<evidence type="ECO:0000256" key="1">
    <source>
        <dbReference type="ARBA" id="ARBA00022723"/>
    </source>
</evidence>
<organism evidence="9 10">
    <name type="scientific">Aspergillus pseudoustus</name>
    <dbReference type="NCBI Taxonomy" id="1810923"/>
    <lineage>
        <taxon>Eukaryota</taxon>
        <taxon>Fungi</taxon>
        <taxon>Dikarya</taxon>
        <taxon>Ascomycota</taxon>
        <taxon>Pezizomycotina</taxon>
        <taxon>Eurotiomycetes</taxon>
        <taxon>Eurotiomycetidae</taxon>
        <taxon>Eurotiales</taxon>
        <taxon>Aspergillaceae</taxon>
        <taxon>Aspergillus</taxon>
        <taxon>Aspergillus subgen. Nidulantes</taxon>
    </lineage>
</organism>
<evidence type="ECO:0000256" key="3">
    <source>
        <dbReference type="ARBA" id="ARBA00023015"/>
    </source>
</evidence>
<dbReference type="PANTHER" id="PTHR36206:SF16">
    <property type="entry name" value="TRANSCRIPTION FACTOR DOMAIN-CONTAINING PROTEIN-RELATED"/>
    <property type="match status" value="1"/>
</dbReference>
<protein>
    <recommendedName>
        <fullName evidence="8">Zn(2)-C6 fungal-type domain-containing protein</fullName>
    </recommendedName>
</protein>
<comment type="caution">
    <text evidence="9">The sequence shown here is derived from an EMBL/GenBank/DDBJ whole genome shotgun (WGS) entry which is preliminary data.</text>
</comment>
<dbReference type="EMBL" id="JBFXLU010000073">
    <property type="protein sequence ID" value="KAL2845302.1"/>
    <property type="molecule type" value="Genomic_DNA"/>
</dbReference>
<keyword evidence="4" id="KW-0238">DNA-binding</keyword>
<keyword evidence="2" id="KW-0862">Zinc</keyword>
<feature type="compositionally biased region" description="Low complexity" evidence="7">
    <location>
        <begin position="418"/>
        <end position="427"/>
    </location>
</feature>
<dbReference type="Gene3D" id="4.10.240.10">
    <property type="entry name" value="Zn(2)-C6 fungal-type DNA-binding domain"/>
    <property type="match status" value="1"/>
</dbReference>
<dbReference type="SUPFAM" id="SSF57701">
    <property type="entry name" value="Zn2/Cys6 DNA-binding domain"/>
    <property type="match status" value="1"/>
</dbReference>
<evidence type="ECO:0000313" key="10">
    <source>
        <dbReference type="Proteomes" id="UP001610446"/>
    </source>
</evidence>
<feature type="domain" description="Zn(2)-C6 fungal-type" evidence="8">
    <location>
        <begin position="22"/>
        <end position="50"/>
    </location>
</feature>
<evidence type="ECO:0000256" key="7">
    <source>
        <dbReference type="SAM" id="MobiDB-lite"/>
    </source>
</evidence>
<keyword evidence="5" id="KW-0804">Transcription</keyword>
<evidence type="ECO:0000256" key="2">
    <source>
        <dbReference type="ARBA" id="ARBA00022833"/>
    </source>
</evidence>
<accession>A0ABR4JZ11</accession>
<dbReference type="Proteomes" id="UP001610446">
    <property type="component" value="Unassembled WGS sequence"/>
</dbReference>
<dbReference type="Pfam" id="PF00172">
    <property type="entry name" value="Zn_clus"/>
    <property type="match status" value="1"/>
</dbReference>
<evidence type="ECO:0000256" key="4">
    <source>
        <dbReference type="ARBA" id="ARBA00023125"/>
    </source>
</evidence>
<dbReference type="InterPro" id="IPR036864">
    <property type="entry name" value="Zn2-C6_fun-type_DNA-bd_sf"/>
</dbReference>
<dbReference type="PROSITE" id="PS50048">
    <property type="entry name" value="ZN2_CY6_FUNGAL_2"/>
    <property type="match status" value="1"/>
</dbReference>
<proteinExistence type="predicted"/>
<keyword evidence="3" id="KW-0805">Transcription regulation</keyword>
<dbReference type="CDD" id="cd00067">
    <property type="entry name" value="GAL4"/>
    <property type="match status" value="1"/>
</dbReference>
<dbReference type="PANTHER" id="PTHR36206">
    <property type="entry name" value="ASPERCRYPTIN BIOSYNTHESIS CLUSTER-SPECIFIC TRANSCRIPTION REGULATOR ATNN-RELATED"/>
    <property type="match status" value="1"/>
</dbReference>
<evidence type="ECO:0000313" key="9">
    <source>
        <dbReference type="EMBL" id="KAL2845302.1"/>
    </source>
</evidence>
<gene>
    <name evidence="9" type="ORF">BJY01DRAFT_263693</name>
</gene>